<gene>
    <name evidence="3" type="ORF">BMIN_0531</name>
</gene>
<dbReference type="AlphaFoldDB" id="A0A087BNN3"/>
<feature type="transmembrane region" description="Helical" evidence="2">
    <location>
        <begin position="77"/>
        <end position="98"/>
    </location>
</feature>
<feature type="transmembrane region" description="Helical" evidence="2">
    <location>
        <begin position="224"/>
        <end position="241"/>
    </location>
</feature>
<accession>A0A087BNN3</accession>
<keyword evidence="3" id="KW-0449">Lipoprotein</keyword>
<feature type="transmembrane region" description="Helical" evidence="2">
    <location>
        <begin position="291"/>
        <end position="312"/>
    </location>
</feature>
<feature type="transmembrane region" description="Helical" evidence="2">
    <location>
        <begin position="324"/>
        <end position="356"/>
    </location>
</feature>
<keyword evidence="2" id="KW-1133">Transmembrane helix</keyword>
<keyword evidence="2" id="KW-0472">Membrane</keyword>
<protein>
    <submittedName>
        <fullName evidence="3">Putative lipoprotein</fullName>
    </submittedName>
</protein>
<organism evidence="3 4">
    <name type="scientific">Bifidobacterium minimum</name>
    <dbReference type="NCBI Taxonomy" id="1693"/>
    <lineage>
        <taxon>Bacteria</taxon>
        <taxon>Bacillati</taxon>
        <taxon>Actinomycetota</taxon>
        <taxon>Actinomycetes</taxon>
        <taxon>Bifidobacteriales</taxon>
        <taxon>Bifidobacteriaceae</taxon>
        <taxon>Bifidobacterium</taxon>
    </lineage>
</organism>
<evidence type="ECO:0000256" key="2">
    <source>
        <dbReference type="SAM" id="Phobius"/>
    </source>
</evidence>
<feature type="transmembrane region" description="Helical" evidence="2">
    <location>
        <begin position="384"/>
        <end position="408"/>
    </location>
</feature>
<feature type="compositionally biased region" description="Basic and acidic residues" evidence="1">
    <location>
        <begin position="419"/>
        <end position="432"/>
    </location>
</feature>
<dbReference type="EMBL" id="JGZD01000009">
    <property type="protein sequence ID" value="KFI72633.1"/>
    <property type="molecule type" value="Genomic_DNA"/>
</dbReference>
<dbReference type="InterPro" id="IPR045931">
    <property type="entry name" value="DUF6350"/>
</dbReference>
<evidence type="ECO:0000313" key="3">
    <source>
        <dbReference type="EMBL" id="KFI72633.1"/>
    </source>
</evidence>
<evidence type="ECO:0000313" key="4">
    <source>
        <dbReference type="Proteomes" id="UP000029014"/>
    </source>
</evidence>
<feature type="transmembrane region" description="Helical" evidence="2">
    <location>
        <begin position="104"/>
        <end position="126"/>
    </location>
</feature>
<keyword evidence="4" id="KW-1185">Reference proteome</keyword>
<comment type="caution">
    <text evidence="3">The sequence shown here is derived from an EMBL/GenBank/DDBJ whole genome shotgun (WGS) entry which is preliminary data.</text>
</comment>
<dbReference type="STRING" id="1693.BMIN_0531"/>
<name>A0A087BNN3_9BIFI</name>
<feature type="region of interest" description="Disordered" evidence="1">
    <location>
        <begin position="419"/>
        <end position="453"/>
    </location>
</feature>
<proteinExistence type="predicted"/>
<dbReference type="eggNOG" id="ENOG5033EIZ">
    <property type="taxonomic scope" value="Bacteria"/>
</dbReference>
<sequence>MTPRSCLRRLLMGIVVSACALALYALAVGLFLALTLLVISMEEGEESVSQSAIPLMEAVVLQSQGIGITWGSVTVTLIPLLLTVLLVALIAALTMQLAGSPLGYLSGVLTWSGLSWIFTQGVTVTLMDPTWTIIAKAAALFSLAYVLGSLGRKPPVLADLIRAAHERIPSAVGRVGRVGIQIVAVVLASSLAAGIIVTTIWAIRNHSGMAALFDMLGMKTGSRILTTLCTLIWLPNIWLWGLSWMCGSGFSIGSDATFTLWSGSATDLPPIPLLGILPDAVGNDALRTTLLLVPVAIGFAAMLAMLLSSRAYRLRPVRTEDPHVFLTSLLSFLTPAASMLVAVAVLSAAFSALFALSNGALGTDRLAHVGVNVAQATRAVTRSAAWGMLAAWTLVLIVFCAVFATKWLHATIRTRLKATPKDFPEGSTKDSPGDGPRIVSSQPPTKEENDGSN</sequence>
<evidence type="ECO:0000256" key="1">
    <source>
        <dbReference type="SAM" id="MobiDB-lite"/>
    </source>
</evidence>
<feature type="transmembrane region" description="Helical" evidence="2">
    <location>
        <begin position="12"/>
        <end position="39"/>
    </location>
</feature>
<keyword evidence="2" id="KW-0812">Transmembrane</keyword>
<reference evidence="3 4" key="1">
    <citation type="submission" date="2014-03" db="EMBL/GenBank/DDBJ databases">
        <title>Genomics of Bifidobacteria.</title>
        <authorList>
            <person name="Ventura M."/>
            <person name="Milani C."/>
            <person name="Lugli G.A."/>
        </authorList>
    </citation>
    <scope>NUCLEOTIDE SEQUENCE [LARGE SCALE GENOMIC DNA]</scope>
    <source>
        <strain evidence="3 4">LMG 11592</strain>
    </source>
</reference>
<feature type="transmembrane region" description="Helical" evidence="2">
    <location>
        <begin position="133"/>
        <end position="151"/>
    </location>
</feature>
<feature type="transmembrane region" description="Helical" evidence="2">
    <location>
        <begin position="178"/>
        <end position="203"/>
    </location>
</feature>
<dbReference type="Pfam" id="PF19877">
    <property type="entry name" value="DUF6350"/>
    <property type="match status" value="1"/>
</dbReference>
<dbReference type="Proteomes" id="UP000029014">
    <property type="component" value="Unassembled WGS sequence"/>
</dbReference>